<sequence length="1266" mass="139615">MGDMKTPDFDDLLAAFDIPDATSLDAKEAIQESQDEAEGNLKHSEMCMDATMSVPHPVTISDAPAVSVIVKNTNHQDSYEPLMEKESSQLGHLLQNGFRSSPSSLEGHLVSHSNYTMLDTSPLNGDCSESFLEKIPMTYKTEKVTPLSKSLSDFSPISSPESEDMQNDGINDHSDHGDSFFPNDSLFESADATMSDNQGKPEVYRMIDKFHKRDPGSKLVNNSSIDPIPHRGESLECCKKEVEKKCDHVTMDNCIADVGTNAYPTPETNPSTPPPCVKTQNSKLSCTDALVGLNVKKDPGEQINSKDLLVTRKETMKVSPKVPISPRSPRSPLEVVKRLIKQPESPVSICSDSSGKASPALVTGSPPAIPRVRIKTIKTSSGQIKRTVTSIFPDSETEDLQSPFGSSPSQSSFEDAFSKTLPMYHSHDIVSNVIFENGKQEHTKPPLFGRTSSIEAARRSKKSQFQNTNCGLKRTQRANKQKRASPAQTGCPTNPNYLPKALHLANLNLVPHSVAASVTARSATHRQGHSPLSSPTVCSSVPLVHQVKKTSPNTRAIIPNTAAGTLNRLLNYPNPVATYVPNLSPPADSDINLPPHGYCCLECGDSFGLEKSLAFHYSRRSVHIEVACTNCSKTLVFFNRCALLAHARDHKNKGMMMQCSQLFMKPIAVDQMLVPTKLEQAVSQMTQGRSIVQSSKNLTAMPLYPDKVMQHGLKCSECNKQMLDYAALAGHYQRSSTDSECLMCKVCTMLLPNKCSFRAHQRIHTHKSPYSCPECGALSHFVDLQKHVKENCLHYARKVGYSCLHCETLFTSLPLLKRHIEEKHCEVFYKCTICPVAFKSSDGCLIHVKSKHGGSEPSHQLIHKCSCETVFKKKQLLYQHLHQRTSIFRCPECTSYFLQKLALMQHFRSAHGGIIRGETEDGAKLEAEPVSHHLNSVPANHQAKLTKSSSGAGKVAGDCSTSRNSTYGLSMKNAGWTCGECLLWLPDRETYVSHMKTAHDKSVKRNPCRLCERSFNSSTSLRRHIRSDHDGKKKVYTCWFCTNERITFTKHSVLKNHLSLMHGIKNPDFSLLTKLDSQETNKATGMWSKRAAEKVHEDTGGSGVSDASPAKRLKPLFRCANCGLTTEDPEQFKEHIPQHKTDSDTPQCKHCGLCFTSRLALSRHLYIVHKVKGLEDQKGNTEDLSDPEGTEMPDGKEVSTNLCGNSQCGPPSPEKTGLCGEVESPKLLTETCHETLALKTLDSALHSGMEVQASETSVHSVEEGRG</sequence>
<evidence type="ECO:0000259" key="14">
    <source>
        <dbReference type="PROSITE" id="PS50157"/>
    </source>
</evidence>
<evidence type="ECO:0000313" key="16">
    <source>
        <dbReference type="Proteomes" id="UP000314983"/>
    </source>
</evidence>
<evidence type="ECO:0000256" key="6">
    <source>
        <dbReference type="ARBA" id="ARBA00022771"/>
    </source>
</evidence>
<dbReference type="SMART" id="SM00355">
    <property type="entry name" value="ZnF_C2H2"/>
    <property type="match status" value="13"/>
</dbReference>
<evidence type="ECO:0000256" key="11">
    <source>
        <dbReference type="ARBA" id="ARBA00023242"/>
    </source>
</evidence>
<gene>
    <name evidence="15" type="primary">ZNF592</name>
</gene>
<evidence type="ECO:0000256" key="8">
    <source>
        <dbReference type="ARBA" id="ARBA00023015"/>
    </source>
</evidence>
<keyword evidence="10" id="KW-0804">Transcription</keyword>
<comment type="function">
    <text evidence="1">May be involved in transcriptional regulation.</text>
</comment>
<evidence type="ECO:0000256" key="12">
    <source>
        <dbReference type="PROSITE-ProRule" id="PRU00042"/>
    </source>
</evidence>
<dbReference type="InterPro" id="IPR041697">
    <property type="entry name" value="Znf-C2H2_11"/>
</dbReference>
<dbReference type="RefSeq" id="XP_026864592.2">
    <property type="nucleotide sequence ID" value="XM_027008791.2"/>
</dbReference>
<organism evidence="15 16">
    <name type="scientific">Electrophorus electricus</name>
    <name type="common">Electric eel</name>
    <name type="synonym">Gymnotus electricus</name>
    <dbReference type="NCBI Taxonomy" id="8005"/>
    <lineage>
        <taxon>Eukaryota</taxon>
        <taxon>Metazoa</taxon>
        <taxon>Chordata</taxon>
        <taxon>Craniata</taxon>
        <taxon>Vertebrata</taxon>
        <taxon>Euteleostomi</taxon>
        <taxon>Actinopterygii</taxon>
        <taxon>Neopterygii</taxon>
        <taxon>Teleostei</taxon>
        <taxon>Ostariophysi</taxon>
        <taxon>Gymnotiformes</taxon>
        <taxon>Gymnotoidei</taxon>
        <taxon>Gymnotidae</taxon>
        <taxon>Electrophorus</taxon>
    </lineage>
</organism>
<dbReference type="OMA" id="SVKKYPC"/>
<dbReference type="Pfam" id="PF13894">
    <property type="entry name" value="zf-C2H2_4"/>
    <property type="match status" value="1"/>
</dbReference>
<reference evidence="15" key="3">
    <citation type="submission" date="2020-05" db="EMBL/GenBank/DDBJ databases">
        <title>Electrophorus electricus (electric eel) genome, fEleEle1, primary haplotype.</title>
        <authorList>
            <person name="Myers G."/>
            <person name="Meyer A."/>
            <person name="Fedrigo O."/>
            <person name="Formenti G."/>
            <person name="Rhie A."/>
            <person name="Tracey A."/>
            <person name="Sims Y."/>
            <person name="Jarvis E.D."/>
        </authorList>
    </citation>
    <scope>NUCLEOTIDE SEQUENCE [LARGE SCALE GENOMIC DNA]</scope>
</reference>
<feature type="domain" description="C2H2-type" evidence="14">
    <location>
        <begin position="1006"/>
        <end position="1034"/>
    </location>
</feature>
<comment type="subcellular location">
    <subcellularLocation>
        <location evidence="2">Nucleus</location>
    </subcellularLocation>
</comment>
<dbReference type="InterPro" id="IPR045914">
    <property type="entry name" value="Zn532-like"/>
</dbReference>
<keyword evidence="7" id="KW-0862">Zinc</keyword>
<evidence type="ECO:0000256" key="2">
    <source>
        <dbReference type="ARBA" id="ARBA00004123"/>
    </source>
</evidence>
<dbReference type="STRING" id="8005.ENSEEEP00000024296"/>
<dbReference type="InterPro" id="IPR036236">
    <property type="entry name" value="Znf_C2H2_sf"/>
</dbReference>
<dbReference type="InterPro" id="IPR057356">
    <property type="entry name" value="Znf-C2H2_ZNF592"/>
</dbReference>
<feature type="region of interest" description="Disordered" evidence="13">
    <location>
        <begin position="1176"/>
        <end position="1198"/>
    </location>
</feature>
<reference evidence="15" key="5">
    <citation type="submission" date="2025-09" db="UniProtKB">
        <authorList>
            <consortium name="Ensembl"/>
        </authorList>
    </citation>
    <scope>IDENTIFICATION</scope>
</reference>
<evidence type="ECO:0000256" key="1">
    <source>
        <dbReference type="ARBA" id="ARBA00003767"/>
    </source>
</evidence>
<dbReference type="Proteomes" id="UP000314983">
    <property type="component" value="Chromosome 4"/>
</dbReference>
<reference evidence="16" key="2">
    <citation type="journal article" date="2017" name="Sci. Adv.">
        <title>A tail of two voltages: Proteomic comparison of the three electric organs of the electric eel.</title>
        <authorList>
            <person name="Traeger L.L."/>
            <person name="Sabat G."/>
            <person name="Barrett-Wilt G.A."/>
            <person name="Wells G.B."/>
            <person name="Sussman M.R."/>
        </authorList>
    </citation>
    <scope>NUCLEOTIDE SEQUENCE [LARGE SCALE GENOMIC DNA]</scope>
</reference>
<dbReference type="GeneID" id="113576601"/>
<evidence type="ECO:0000313" key="15">
    <source>
        <dbReference type="Ensembl" id="ENSEEEP00000024296.2"/>
    </source>
</evidence>
<dbReference type="InterPro" id="IPR013087">
    <property type="entry name" value="Znf_C2H2_type"/>
</dbReference>
<dbReference type="GO" id="GO:0003677">
    <property type="term" value="F:DNA binding"/>
    <property type="evidence" value="ECO:0007669"/>
    <property type="project" value="UniProtKB-KW"/>
</dbReference>
<feature type="domain" description="C2H2-type" evidence="14">
    <location>
        <begin position="829"/>
        <end position="857"/>
    </location>
</feature>
<dbReference type="GO" id="GO:0005634">
    <property type="term" value="C:nucleus"/>
    <property type="evidence" value="ECO:0007669"/>
    <property type="project" value="UniProtKB-SubCell"/>
</dbReference>
<keyword evidence="16" id="KW-1185">Reference proteome</keyword>
<reference evidence="16" key="1">
    <citation type="journal article" date="2014" name="Science">
        <title>Nonhuman genetics. Genomic basis for the convergent evolution of electric organs.</title>
        <authorList>
            <person name="Gallant J.R."/>
            <person name="Traeger L.L."/>
            <person name="Volkening J.D."/>
            <person name="Moffett H."/>
            <person name="Chen P.H."/>
            <person name="Novina C.D."/>
            <person name="Phillips G.N.Jr."/>
            <person name="Anand R."/>
            <person name="Wells G.B."/>
            <person name="Pinch M."/>
            <person name="Guth R."/>
            <person name="Unguez G.A."/>
            <person name="Albert J.S."/>
            <person name="Zakon H.H."/>
            <person name="Samanta M.P."/>
            <person name="Sussman M.R."/>
        </authorList>
    </citation>
    <scope>NUCLEOTIDE SEQUENCE [LARGE SCALE GENOMIC DNA]</scope>
</reference>
<evidence type="ECO:0000256" key="4">
    <source>
        <dbReference type="ARBA" id="ARBA00022723"/>
    </source>
</evidence>
<evidence type="ECO:0000256" key="13">
    <source>
        <dbReference type="SAM" id="MobiDB-lite"/>
    </source>
</evidence>
<evidence type="ECO:0000256" key="7">
    <source>
        <dbReference type="ARBA" id="ARBA00022833"/>
    </source>
</evidence>
<dbReference type="GO" id="GO:0008270">
    <property type="term" value="F:zinc ion binding"/>
    <property type="evidence" value="ECO:0007669"/>
    <property type="project" value="UniProtKB-KW"/>
</dbReference>
<dbReference type="PANTHER" id="PTHR47222:SF1">
    <property type="entry name" value="ZINC FINGER PROTEIN 592"/>
    <property type="match status" value="1"/>
</dbReference>
<feature type="domain" description="C2H2-type" evidence="14">
    <location>
        <begin position="742"/>
        <end position="769"/>
    </location>
</feature>
<dbReference type="RefSeq" id="XP_035381030.1">
    <property type="nucleotide sequence ID" value="XM_035525137.1"/>
</dbReference>
<protein>
    <recommendedName>
        <fullName evidence="14">C2H2-type domain-containing protein</fullName>
    </recommendedName>
</protein>
<dbReference type="Gene3D" id="3.30.160.60">
    <property type="entry name" value="Classic Zinc Finger"/>
    <property type="match status" value="4"/>
</dbReference>
<dbReference type="RefSeq" id="XP_026864591.2">
    <property type="nucleotide sequence ID" value="XM_027008790.2"/>
</dbReference>
<keyword evidence="9" id="KW-0238">DNA-binding</keyword>
<dbReference type="Pfam" id="PF25412">
    <property type="entry name" value="zf-C2H2_ZNF592"/>
    <property type="match status" value="1"/>
</dbReference>
<evidence type="ECO:0000256" key="10">
    <source>
        <dbReference type="ARBA" id="ARBA00023163"/>
    </source>
</evidence>
<dbReference type="RefSeq" id="XP_026864590.2">
    <property type="nucleotide sequence ID" value="XM_027008789.2"/>
</dbReference>
<dbReference type="GeneTree" id="ENSGT00940000158357"/>
<dbReference type="Ensembl" id="ENSEEET00000024573.2">
    <property type="protein sequence ID" value="ENSEEEP00000024296.2"/>
    <property type="gene ID" value="ENSEEEG00000011779.2"/>
</dbReference>
<feature type="domain" description="C2H2-type" evidence="14">
    <location>
        <begin position="1146"/>
        <end position="1169"/>
    </location>
</feature>
<dbReference type="PROSITE" id="PS50157">
    <property type="entry name" value="ZINC_FINGER_C2H2_2"/>
    <property type="match status" value="6"/>
</dbReference>
<feature type="domain" description="C2H2-type" evidence="14">
    <location>
        <begin position="888"/>
        <end position="913"/>
    </location>
</feature>
<feature type="domain" description="C2H2-type" evidence="14">
    <location>
        <begin position="598"/>
        <end position="623"/>
    </location>
</feature>
<keyword evidence="11" id="KW-0539">Nucleus</keyword>
<keyword evidence="5" id="KW-0677">Repeat</keyword>
<keyword evidence="8" id="KW-0805">Transcription regulation</keyword>
<dbReference type="AlphaFoldDB" id="A0A4W4FJI4"/>
<keyword evidence="6 12" id="KW-0863">Zinc-finger</keyword>
<evidence type="ECO:0000256" key="3">
    <source>
        <dbReference type="ARBA" id="ARBA00006991"/>
    </source>
</evidence>
<accession>A0A4W4FJI4</accession>
<evidence type="ECO:0000256" key="9">
    <source>
        <dbReference type="ARBA" id="ARBA00023125"/>
    </source>
</evidence>
<feature type="compositionally biased region" description="Basic residues" evidence="13">
    <location>
        <begin position="474"/>
        <end position="483"/>
    </location>
</feature>
<keyword evidence="4" id="KW-0479">Metal-binding</keyword>
<dbReference type="PROSITE" id="PS00028">
    <property type="entry name" value="ZINC_FINGER_C2H2_1"/>
    <property type="match status" value="6"/>
</dbReference>
<reference evidence="15" key="4">
    <citation type="submission" date="2025-08" db="UniProtKB">
        <authorList>
            <consortium name="Ensembl"/>
        </authorList>
    </citation>
    <scope>IDENTIFICATION</scope>
</reference>
<comment type="similarity">
    <text evidence="3">Belongs to the krueppel C2H2-type zinc-finger protein family.</text>
</comment>
<dbReference type="SUPFAM" id="SSF57667">
    <property type="entry name" value="beta-beta-alpha zinc fingers"/>
    <property type="match status" value="4"/>
</dbReference>
<name>A0A4W4FJI4_ELEEL</name>
<dbReference type="PANTHER" id="PTHR47222">
    <property type="entry name" value="ZINC FINGER PROTEIN 532-RELATED"/>
    <property type="match status" value="1"/>
</dbReference>
<evidence type="ECO:0000256" key="5">
    <source>
        <dbReference type="ARBA" id="ARBA00022737"/>
    </source>
</evidence>
<feature type="region of interest" description="Disordered" evidence="13">
    <location>
        <begin position="455"/>
        <end position="493"/>
    </location>
</feature>
<dbReference type="Pfam" id="PF16622">
    <property type="entry name" value="zf-C2H2_11"/>
    <property type="match status" value="1"/>
</dbReference>
<proteinExistence type="inferred from homology"/>